<dbReference type="PROSITE" id="PS50262">
    <property type="entry name" value="G_PROTEIN_RECEP_F1_2"/>
    <property type="match status" value="2"/>
</dbReference>
<dbReference type="EMBL" id="AYCK01025328">
    <property type="status" value="NOT_ANNOTATED_CDS"/>
    <property type="molecule type" value="Genomic_DNA"/>
</dbReference>
<dbReference type="PROSITE" id="PS00237">
    <property type="entry name" value="G_PROTEIN_RECEP_F1_1"/>
    <property type="match status" value="2"/>
</dbReference>
<feature type="transmembrane region" description="Helical" evidence="14">
    <location>
        <begin position="337"/>
        <end position="357"/>
    </location>
</feature>
<dbReference type="FunFam" id="1.20.1070.10:FF:000024">
    <property type="entry name" value="Olfactory receptor"/>
    <property type="match status" value="2"/>
</dbReference>
<feature type="transmembrane region" description="Helical" evidence="14">
    <location>
        <begin position="26"/>
        <end position="49"/>
    </location>
</feature>
<feature type="domain" description="G-protein coupled receptors family 1 profile" evidence="15">
    <location>
        <begin position="320"/>
        <end position="571"/>
    </location>
</feature>
<dbReference type="OMA" id="ICWFWPS"/>
<dbReference type="EMBL" id="AYCK01025327">
    <property type="status" value="NOT_ANNOTATED_CDS"/>
    <property type="molecule type" value="Genomic_DNA"/>
</dbReference>
<keyword evidence="3" id="KW-0716">Sensory transduction</keyword>
<dbReference type="SUPFAM" id="SSF81321">
    <property type="entry name" value="Family A G protein-coupled receptor-like"/>
    <property type="match status" value="2"/>
</dbReference>
<evidence type="ECO:0000256" key="11">
    <source>
        <dbReference type="ARBA" id="ARBA00023180"/>
    </source>
</evidence>
<keyword evidence="11" id="KW-0325">Glycoprotein</keyword>
<dbReference type="InterPro" id="IPR017452">
    <property type="entry name" value="GPCR_Rhodpsn_7TM"/>
</dbReference>
<dbReference type="EMBL" id="AYCK01025329">
    <property type="status" value="NOT_ANNOTATED_CDS"/>
    <property type="molecule type" value="Genomic_DNA"/>
</dbReference>
<dbReference type="PANTHER" id="PTHR26451:SF847">
    <property type="entry name" value="ODORANT RECEPTOR-RELATED"/>
    <property type="match status" value="1"/>
</dbReference>
<evidence type="ECO:0000313" key="16">
    <source>
        <dbReference type="Ensembl" id="ENSPFOP00000020899.2"/>
    </source>
</evidence>
<dbReference type="GO" id="GO:0005549">
    <property type="term" value="F:odorant binding"/>
    <property type="evidence" value="ECO:0007669"/>
    <property type="project" value="TreeGrafter"/>
</dbReference>
<keyword evidence="12 13" id="KW-0807">Transducer</keyword>
<evidence type="ECO:0000256" key="1">
    <source>
        <dbReference type="ARBA" id="ARBA00004651"/>
    </source>
</evidence>
<feature type="transmembrane region" description="Helical" evidence="14">
    <location>
        <begin position="69"/>
        <end position="87"/>
    </location>
</feature>
<dbReference type="Gene3D" id="1.20.1070.10">
    <property type="entry name" value="Rhodopsin 7-helix transmembrane proteins"/>
    <property type="match status" value="2"/>
</dbReference>
<comment type="similarity">
    <text evidence="13">Belongs to the G-protein coupled receptor 1 family.</text>
</comment>
<evidence type="ECO:0000256" key="5">
    <source>
        <dbReference type="ARBA" id="ARBA00022725"/>
    </source>
</evidence>
<sequence length="595" mass="67964">VYVLIICSNSAILSLIWAQKSLHEPMYVFIAALLFNSLLFSATIYPKLLVDFLSDEQTTSLSLCNLQSFTYYSLCGAEFLLLSAMAYDRYVSICRPLQYQATMRKPTVVVLLALAWLLPACQLVPSLFISRSYKLCHSTLNGIFCNNAISQLFCMDSRASYITYGAFIALNTVILPMLFILFTYTKILIISLRGSGSMRRKAAKTCSPHLLVLISFSCLCSYDIVVARLQVDLDRTARFIMTLQVVLYHPLFNPIIYGFKMEKIHRHLRMVFCHDKRKKRPGGAKTNMTYIILGGFVEVQRYRYLYFMIMLTAYLVIISFNISIVCLIIVHKSLHEPMYVFIAALLINSILFSTNIYPKLFIDFLSERQVIPYQACLFQVFAFYSLSASEFLLLAAMAYDRYVSICKPLRYPSIMTKTTVVKWGLTVVVEKSSVLVYCCLSLTVRLPLCGFELQRFFCTNWPLVQLSCVDTSANNIAGLMATVGTIFVPLLFVLYTYLRILLVTRRSSREQRGKALQTCLPHIVTCVNYSVCFVGELLLNRMRDDEINPFIIVVLSLEFLIIPPIVNPLVYGLKLPQIRAVVLRFVYPAHKRSKR</sequence>
<evidence type="ECO:0000256" key="10">
    <source>
        <dbReference type="ARBA" id="ARBA00023170"/>
    </source>
</evidence>
<evidence type="ECO:0000256" key="6">
    <source>
        <dbReference type="ARBA" id="ARBA00022989"/>
    </source>
</evidence>
<evidence type="ECO:0000256" key="9">
    <source>
        <dbReference type="ARBA" id="ARBA00023157"/>
    </source>
</evidence>
<keyword evidence="5" id="KW-0552">Olfaction</keyword>
<evidence type="ECO:0000256" key="7">
    <source>
        <dbReference type="ARBA" id="ARBA00023040"/>
    </source>
</evidence>
<proteinExistence type="inferred from homology"/>
<dbReference type="InterPro" id="IPR000276">
    <property type="entry name" value="GPCR_Rhodpsn"/>
</dbReference>
<feature type="transmembrane region" description="Helical" evidence="14">
    <location>
        <begin position="476"/>
        <end position="498"/>
    </location>
</feature>
<reference evidence="17" key="1">
    <citation type="submission" date="2013-10" db="EMBL/GenBank/DDBJ databases">
        <authorList>
            <person name="Schartl M."/>
            <person name="Warren W."/>
        </authorList>
    </citation>
    <scope>NUCLEOTIDE SEQUENCE [LARGE SCALE GENOMIC DNA]</scope>
    <source>
        <strain evidence="17">female</strain>
    </source>
</reference>
<dbReference type="PRINTS" id="PR00245">
    <property type="entry name" value="OLFACTORYR"/>
</dbReference>
<keyword evidence="6 14" id="KW-1133">Transmembrane helix</keyword>
<evidence type="ECO:0000256" key="2">
    <source>
        <dbReference type="ARBA" id="ARBA00022475"/>
    </source>
</evidence>
<dbReference type="Pfam" id="PF13853">
    <property type="entry name" value="7tm_4"/>
    <property type="match status" value="2"/>
</dbReference>
<protein>
    <recommendedName>
        <fullName evidence="15">G-protein coupled receptors family 1 profile domain-containing protein</fullName>
    </recommendedName>
</protein>
<evidence type="ECO:0000256" key="14">
    <source>
        <dbReference type="SAM" id="Phobius"/>
    </source>
</evidence>
<keyword evidence="2" id="KW-1003">Cell membrane</keyword>
<feature type="domain" description="G-protein coupled receptors family 1 profile" evidence="15">
    <location>
        <begin position="8"/>
        <end position="257"/>
    </location>
</feature>
<dbReference type="PANTHER" id="PTHR26451">
    <property type="entry name" value="G_PROTEIN_RECEP_F1_2 DOMAIN-CONTAINING PROTEIN"/>
    <property type="match status" value="1"/>
</dbReference>
<dbReference type="AlphaFoldDB" id="A0A087YS96"/>
<dbReference type="PRINTS" id="PR00237">
    <property type="entry name" value="GPCRRHODOPSN"/>
</dbReference>
<keyword evidence="17" id="KW-1185">Reference proteome</keyword>
<organism evidence="16 17">
    <name type="scientific">Poecilia formosa</name>
    <name type="common">Amazon molly</name>
    <name type="synonym">Limia formosa</name>
    <dbReference type="NCBI Taxonomy" id="48698"/>
    <lineage>
        <taxon>Eukaryota</taxon>
        <taxon>Metazoa</taxon>
        <taxon>Chordata</taxon>
        <taxon>Craniata</taxon>
        <taxon>Vertebrata</taxon>
        <taxon>Euteleostomi</taxon>
        <taxon>Actinopterygii</taxon>
        <taxon>Neopterygii</taxon>
        <taxon>Teleostei</taxon>
        <taxon>Neoteleostei</taxon>
        <taxon>Acanthomorphata</taxon>
        <taxon>Ovalentaria</taxon>
        <taxon>Atherinomorphae</taxon>
        <taxon>Cyprinodontiformes</taxon>
        <taxon>Poeciliidae</taxon>
        <taxon>Poeciliinae</taxon>
        <taxon>Poecilia</taxon>
    </lineage>
</organism>
<feature type="transmembrane region" description="Helical" evidence="14">
    <location>
        <begin position="237"/>
        <end position="259"/>
    </location>
</feature>
<feature type="transmembrane region" description="Helical" evidence="14">
    <location>
        <begin position="305"/>
        <end position="330"/>
    </location>
</feature>
<keyword evidence="8 14" id="KW-0472">Membrane</keyword>
<feature type="transmembrane region" description="Helical" evidence="14">
    <location>
        <begin position="108"/>
        <end position="129"/>
    </location>
</feature>
<name>A0A087YS96_POEFO</name>
<dbReference type="eggNOG" id="ENOG502QVRN">
    <property type="taxonomic scope" value="Eukaryota"/>
</dbReference>
<dbReference type="STRING" id="48698.ENSPFOP00000020899"/>
<dbReference type="GeneTree" id="ENSGT01030000234640"/>
<keyword evidence="9" id="KW-1015">Disulfide bond</keyword>
<evidence type="ECO:0000259" key="15">
    <source>
        <dbReference type="PROSITE" id="PS50262"/>
    </source>
</evidence>
<feature type="transmembrane region" description="Helical" evidence="14">
    <location>
        <begin position="210"/>
        <end position="231"/>
    </location>
</feature>
<dbReference type="InterPro" id="IPR000725">
    <property type="entry name" value="Olfact_rcpt"/>
</dbReference>
<dbReference type="Proteomes" id="UP000028760">
    <property type="component" value="Unassembled WGS sequence"/>
</dbReference>
<evidence type="ECO:0000256" key="3">
    <source>
        <dbReference type="ARBA" id="ARBA00022606"/>
    </source>
</evidence>
<keyword evidence="10 13" id="KW-0675">Receptor</keyword>
<dbReference type="GO" id="GO:0004930">
    <property type="term" value="F:G protein-coupled receptor activity"/>
    <property type="evidence" value="ECO:0007669"/>
    <property type="project" value="UniProtKB-KW"/>
</dbReference>
<evidence type="ECO:0000256" key="8">
    <source>
        <dbReference type="ARBA" id="ARBA00023136"/>
    </source>
</evidence>
<accession>A0A087YS96</accession>
<dbReference type="GO" id="GO:0005886">
    <property type="term" value="C:plasma membrane"/>
    <property type="evidence" value="ECO:0007669"/>
    <property type="project" value="UniProtKB-SubCell"/>
</dbReference>
<dbReference type="GO" id="GO:0004984">
    <property type="term" value="F:olfactory receptor activity"/>
    <property type="evidence" value="ECO:0007669"/>
    <property type="project" value="InterPro"/>
</dbReference>
<reference evidence="16" key="2">
    <citation type="submission" date="2025-08" db="UniProtKB">
        <authorList>
            <consortium name="Ensembl"/>
        </authorList>
    </citation>
    <scope>IDENTIFICATION</scope>
</reference>
<evidence type="ECO:0000256" key="4">
    <source>
        <dbReference type="ARBA" id="ARBA00022692"/>
    </source>
</evidence>
<comment type="subcellular location">
    <subcellularLocation>
        <location evidence="1">Cell membrane</location>
        <topology evidence="1">Multi-pass membrane protein</topology>
    </subcellularLocation>
</comment>
<dbReference type="Ensembl" id="ENSPFOT00000020925.2">
    <property type="protein sequence ID" value="ENSPFOP00000020899.2"/>
    <property type="gene ID" value="ENSPFOG00000020775.2"/>
</dbReference>
<keyword evidence="7 13" id="KW-0297">G-protein coupled receptor</keyword>
<keyword evidence="4 13" id="KW-0812">Transmembrane</keyword>
<feature type="transmembrane region" description="Helical" evidence="14">
    <location>
        <begin position="550"/>
        <end position="570"/>
    </location>
</feature>
<evidence type="ECO:0000256" key="12">
    <source>
        <dbReference type="ARBA" id="ARBA00023224"/>
    </source>
</evidence>
<feature type="transmembrane region" description="Helical" evidence="14">
    <location>
        <begin position="519"/>
        <end position="538"/>
    </location>
</feature>
<feature type="transmembrane region" description="Helical" evidence="14">
    <location>
        <begin position="161"/>
        <end position="189"/>
    </location>
</feature>
<dbReference type="InterPro" id="IPR052921">
    <property type="entry name" value="GPCR1_Superfamily_Member"/>
</dbReference>
<evidence type="ECO:0000256" key="13">
    <source>
        <dbReference type="RuleBase" id="RU000688"/>
    </source>
</evidence>
<evidence type="ECO:0000313" key="17">
    <source>
        <dbReference type="Proteomes" id="UP000028760"/>
    </source>
</evidence>
<feature type="transmembrane region" description="Helical" evidence="14">
    <location>
        <begin position="377"/>
        <end position="399"/>
    </location>
</feature>
<reference evidence="16" key="3">
    <citation type="submission" date="2025-09" db="UniProtKB">
        <authorList>
            <consortium name="Ensembl"/>
        </authorList>
    </citation>
    <scope>IDENTIFICATION</scope>
</reference>